<dbReference type="PANTHER" id="PTHR13112">
    <property type="entry name" value="UPF3 REGULATOR OF NONSENSE TRANSCRIPTS-LIKE PROTEIN"/>
    <property type="match status" value="1"/>
</dbReference>
<feature type="compositionally biased region" description="Basic and acidic residues" evidence="5">
    <location>
        <begin position="459"/>
        <end position="471"/>
    </location>
</feature>
<feature type="compositionally biased region" description="Low complexity" evidence="5">
    <location>
        <begin position="366"/>
        <end position="379"/>
    </location>
</feature>
<dbReference type="Pfam" id="PF03467">
    <property type="entry name" value="Smg4_UPF3"/>
    <property type="match status" value="1"/>
</dbReference>
<dbReference type="EMBL" id="JAEACU010000006">
    <property type="protein sequence ID" value="KAH7524883.1"/>
    <property type="molecule type" value="Genomic_DNA"/>
</dbReference>
<dbReference type="PANTHER" id="PTHR13112:SF5">
    <property type="entry name" value="REGULATOR OF NONSENSE TRANSCRIPTS UPF3"/>
    <property type="match status" value="1"/>
</dbReference>
<feature type="region of interest" description="Disordered" evidence="5">
    <location>
        <begin position="364"/>
        <end position="539"/>
    </location>
</feature>
<evidence type="ECO:0000256" key="5">
    <source>
        <dbReference type="SAM" id="MobiDB-lite"/>
    </source>
</evidence>
<dbReference type="GO" id="GO:0045727">
    <property type="term" value="P:positive regulation of translation"/>
    <property type="evidence" value="ECO:0007669"/>
    <property type="project" value="TreeGrafter"/>
</dbReference>
<dbReference type="InterPro" id="IPR035979">
    <property type="entry name" value="RBD_domain_sf"/>
</dbReference>
<feature type="compositionally biased region" description="Basic and acidic residues" evidence="5">
    <location>
        <begin position="414"/>
        <end position="431"/>
    </location>
</feature>
<dbReference type="GO" id="GO:0003729">
    <property type="term" value="F:mRNA binding"/>
    <property type="evidence" value="ECO:0007669"/>
    <property type="project" value="TreeGrafter"/>
</dbReference>
<evidence type="ECO:0000256" key="3">
    <source>
        <dbReference type="ARBA" id="ARBA00023161"/>
    </source>
</evidence>
<evidence type="ECO:0000313" key="8">
    <source>
        <dbReference type="Proteomes" id="UP000813462"/>
    </source>
</evidence>
<comment type="subcellular location">
    <subcellularLocation>
        <location evidence="1">Nucleus</location>
    </subcellularLocation>
</comment>
<dbReference type="GO" id="GO:0005737">
    <property type="term" value="C:cytoplasm"/>
    <property type="evidence" value="ECO:0007669"/>
    <property type="project" value="TreeGrafter"/>
</dbReference>
<evidence type="ECO:0000259" key="6">
    <source>
        <dbReference type="Pfam" id="PF03467"/>
    </source>
</evidence>
<reference evidence="7" key="1">
    <citation type="journal article" date="2021" name="Front. Plant Sci.">
        <title>Chromosome-Scale Genome Assembly for Chinese Sour Jujube and Insights Into Its Genome Evolution and Domestication Signature.</title>
        <authorList>
            <person name="Shen L.-Y."/>
            <person name="Luo H."/>
            <person name="Wang X.-L."/>
            <person name="Wang X.-M."/>
            <person name="Qiu X.-J."/>
            <person name="Liu H."/>
            <person name="Zhou S.-S."/>
            <person name="Jia K.-H."/>
            <person name="Nie S."/>
            <person name="Bao Y.-T."/>
            <person name="Zhang R.-G."/>
            <person name="Yun Q.-Z."/>
            <person name="Chai Y.-H."/>
            <person name="Lu J.-Y."/>
            <person name="Li Y."/>
            <person name="Zhao S.-W."/>
            <person name="Mao J.-F."/>
            <person name="Jia S.-G."/>
            <person name="Mao Y.-M."/>
        </authorList>
    </citation>
    <scope>NUCLEOTIDE SEQUENCE</scope>
    <source>
        <strain evidence="7">AT0</strain>
        <tissue evidence="7">Leaf</tissue>
    </source>
</reference>
<organism evidence="7 8">
    <name type="scientific">Ziziphus jujuba var. spinosa</name>
    <dbReference type="NCBI Taxonomy" id="714518"/>
    <lineage>
        <taxon>Eukaryota</taxon>
        <taxon>Viridiplantae</taxon>
        <taxon>Streptophyta</taxon>
        <taxon>Embryophyta</taxon>
        <taxon>Tracheophyta</taxon>
        <taxon>Spermatophyta</taxon>
        <taxon>Magnoliopsida</taxon>
        <taxon>eudicotyledons</taxon>
        <taxon>Gunneridae</taxon>
        <taxon>Pentapetalae</taxon>
        <taxon>rosids</taxon>
        <taxon>fabids</taxon>
        <taxon>Rosales</taxon>
        <taxon>Rhamnaceae</taxon>
        <taxon>Paliureae</taxon>
        <taxon>Ziziphus</taxon>
    </lineage>
</organism>
<feature type="compositionally biased region" description="Basic and acidic residues" evidence="5">
    <location>
        <begin position="438"/>
        <end position="452"/>
    </location>
</feature>
<keyword evidence="3" id="KW-0866">Nonsense-mediated mRNA decay</keyword>
<feature type="region of interest" description="Disordered" evidence="5">
    <location>
        <begin position="326"/>
        <end position="349"/>
    </location>
</feature>
<accession>A0A978VAE8</accession>
<feature type="region of interest" description="Disordered" evidence="5">
    <location>
        <begin position="202"/>
        <end position="266"/>
    </location>
</feature>
<proteinExistence type="inferred from homology"/>
<dbReference type="SUPFAM" id="SSF54928">
    <property type="entry name" value="RNA-binding domain, RBD"/>
    <property type="match status" value="1"/>
</dbReference>
<evidence type="ECO:0000256" key="2">
    <source>
        <dbReference type="ARBA" id="ARBA00005991"/>
    </source>
</evidence>
<feature type="domain" description="UPF3" evidence="6">
    <location>
        <begin position="7"/>
        <end position="189"/>
    </location>
</feature>
<feature type="compositionally biased region" description="Basic and acidic residues" evidence="5">
    <location>
        <begin position="222"/>
        <end position="265"/>
    </location>
</feature>
<dbReference type="InterPro" id="IPR005120">
    <property type="entry name" value="UPF3_dom"/>
</dbReference>
<comment type="similarity">
    <text evidence="2">Belongs to the RENT3 family.</text>
</comment>
<evidence type="ECO:0000256" key="4">
    <source>
        <dbReference type="ARBA" id="ARBA00023242"/>
    </source>
</evidence>
<feature type="compositionally biased region" description="Polar residues" evidence="5">
    <location>
        <begin position="472"/>
        <end position="483"/>
    </location>
</feature>
<keyword evidence="4" id="KW-0539">Nucleus</keyword>
<dbReference type="Gene3D" id="3.30.70.330">
    <property type="match status" value="1"/>
</dbReference>
<sequence>MKDPLSRTKVVIRHLPPSLSQSDLFHQIDDRFGGRYNWFCFRPGKSRYVKISLKHQRYSRAYIDFKRPEDVVEFAEIFDGHVFVNEKESHGVAVNLWTTLVASGAQYKTIVEYSPSQRAPKLSSKKDGREGTIYKDPDYLEFLKLIAKPTEHLPSAEIQLERKEAEQAGAAKEALIVTPLMEYVRQKRAVGSGSQGLLVAGKGSRRGLASAPSKPGTSSAKRVSEKKKYILKDNAKSTSRKDKSNFIVVPRRDEQQATSSRKETSENEIVMGGDFSLNVVAMVLISAIEGSVSGLPVIADSGKRKILLLKGKEREISNVPEAILQNHGGISGGNSPVSSAPKQNQRRESGGRLIRSILLHNEARQSHTSTSLQSQQKSQGLNSEHVKRLPRPSNTRSGANGHISHSELSTLNSEGDRKRASDDKYTKKDSHGMSNVSEKQEKRTRNKDRPDRGVWTPFRRADVSNAGDERTSSAVSQPSQLPSDTPEGSHRHLSRRGTVHTIKEDGNLNVGEGKPSRKGASAHGANEKQVWVQKSSSVS</sequence>
<evidence type="ECO:0000313" key="7">
    <source>
        <dbReference type="EMBL" id="KAH7524883.1"/>
    </source>
</evidence>
<evidence type="ECO:0000256" key="1">
    <source>
        <dbReference type="ARBA" id="ARBA00004123"/>
    </source>
</evidence>
<dbReference type="CDD" id="cd12455">
    <property type="entry name" value="RRM_like_Smg4_UPF3"/>
    <property type="match status" value="1"/>
</dbReference>
<name>A0A978VAE8_ZIZJJ</name>
<feature type="compositionally biased region" description="Low complexity" evidence="5">
    <location>
        <begin position="528"/>
        <end position="539"/>
    </location>
</feature>
<dbReference type="InterPro" id="IPR012677">
    <property type="entry name" value="Nucleotide-bd_a/b_plait_sf"/>
</dbReference>
<comment type="caution">
    <text evidence="7">The sequence shown here is derived from an EMBL/GenBank/DDBJ whole genome shotgun (WGS) entry which is preliminary data.</text>
</comment>
<gene>
    <name evidence="7" type="ORF">FEM48_Zijuj06G0166400</name>
</gene>
<protein>
    <recommendedName>
        <fullName evidence="6">UPF3 domain-containing protein</fullName>
    </recommendedName>
</protein>
<feature type="compositionally biased region" description="Polar residues" evidence="5">
    <location>
        <begin position="333"/>
        <end position="343"/>
    </location>
</feature>
<dbReference type="Proteomes" id="UP000813462">
    <property type="component" value="Unassembled WGS sequence"/>
</dbReference>
<dbReference type="InterPro" id="IPR039722">
    <property type="entry name" value="Upf3"/>
</dbReference>
<dbReference type="GO" id="GO:0000184">
    <property type="term" value="P:nuclear-transcribed mRNA catabolic process, nonsense-mediated decay"/>
    <property type="evidence" value="ECO:0007669"/>
    <property type="project" value="UniProtKB-KW"/>
</dbReference>
<dbReference type="AlphaFoldDB" id="A0A978VAE8"/>
<dbReference type="GO" id="GO:0005730">
    <property type="term" value="C:nucleolus"/>
    <property type="evidence" value="ECO:0007669"/>
    <property type="project" value="TreeGrafter"/>
</dbReference>